<evidence type="ECO:0000256" key="7">
    <source>
        <dbReference type="ARBA" id="ARBA00023125"/>
    </source>
</evidence>
<keyword evidence="10" id="KW-1133">Transmembrane helix</keyword>
<dbReference type="GO" id="GO:0003677">
    <property type="term" value="F:DNA binding"/>
    <property type="evidence" value="ECO:0007669"/>
    <property type="project" value="UniProtKB-KW"/>
</dbReference>
<comment type="catalytic activity">
    <reaction evidence="8">
        <text>DNA(n) + a 2'-deoxyribonucleoside 5'-triphosphate = DNA(n+1) + diphosphate</text>
        <dbReference type="Rhea" id="RHEA:22508"/>
        <dbReference type="Rhea" id="RHEA-COMP:17339"/>
        <dbReference type="Rhea" id="RHEA-COMP:17340"/>
        <dbReference type="ChEBI" id="CHEBI:33019"/>
        <dbReference type="ChEBI" id="CHEBI:61560"/>
        <dbReference type="ChEBI" id="CHEBI:173112"/>
        <dbReference type="EC" id="2.7.7.7"/>
    </reaction>
</comment>
<keyword evidence="6" id="KW-0239">DNA-directed DNA polymerase</keyword>
<evidence type="ECO:0000256" key="8">
    <source>
        <dbReference type="ARBA" id="ARBA00049244"/>
    </source>
</evidence>
<keyword evidence="3" id="KW-0808">Transferase</keyword>
<gene>
    <name evidence="12" type="ORF">RND81_03G083600</name>
</gene>
<protein>
    <recommendedName>
        <fullName evidence="2">DNA-directed DNA polymerase</fullName>
        <ecNumber evidence="2">2.7.7.7</ecNumber>
    </recommendedName>
</protein>
<keyword evidence="4" id="KW-0548">Nucleotidyltransferase</keyword>
<dbReference type="SUPFAM" id="SSF53098">
    <property type="entry name" value="Ribonuclease H-like"/>
    <property type="match status" value="1"/>
</dbReference>
<feature type="region of interest" description="Disordered" evidence="9">
    <location>
        <begin position="895"/>
        <end position="969"/>
    </location>
</feature>
<evidence type="ECO:0000256" key="5">
    <source>
        <dbReference type="ARBA" id="ARBA00022705"/>
    </source>
</evidence>
<organism evidence="12 13">
    <name type="scientific">Saponaria officinalis</name>
    <name type="common">Common soapwort</name>
    <name type="synonym">Lychnis saponaria</name>
    <dbReference type="NCBI Taxonomy" id="3572"/>
    <lineage>
        <taxon>Eukaryota</taxon>
        <taxon>Viridiplantae</taxon>
        <taxon>Streptophyta</taxon>
        <taxon>Embryophyta</taxon>
        <taxon>Tracheophyta</taxon>
        <taxon>Spermatophyta</taxon>
        <taxon>Magnoliopsida</taxon>
        <taxon>eudicotyledons</taxon>
        <taxon>Gunneridae</taxon>
        <taxon>Pentapetalae</taxon>
        <taxon>Caryophyllales</taxon>
        <taxon>Caryophyllaceae</taxon>
        <taxon>Caryophylleae</taxon>
        <taxon>Saponaria</taxon>
    </lineage>
</organism>
<dbReference type="InterPro" id="IPR036397">
    <property type="entry name" value="RNaseH_sf"/>
</dbReference>
<feature type="domain" description="DNA-directed DNA polymerase family B mitochondria/virus" evidence="11">
    <location>
        <begin position="309"/>
        <end position="403"/>
    </location>
</feature>
<keyword evidence="13" id="KW-1185">Reference proteome</keyword>
<dbReference type="PANTHER" id="PTHR33568">
    <property type="entry name" value="DNA POLYMERASE"/>
    <property type="match status" value="1"/>
</dbReference>
<evidence type="ECO:0000313" key="13">
    <source>
        <dbReference type="Proteomes" id="UP001443914"/>
    </source>
</evidence>
<dbReference type="EC" id="2.7.7.7" evidence="2"/>
<keyword evidence="10" id="KW-0812">Transmembrane</keyword>
<evidence type="ECO:0000256" key="9">
    <source>
        <dbReference type="SAM" id="MobiDB-lite"/>
    </source>
</evidence>
<dbReference type="GO" id="GO:0006260">
    <property type="term" value="P:DNA replication"/>
    <property type="evidence" value="ECO:0007669"/>
    <property type="project" value="UniProtKB-KW"/>
</dbReference>
<dbReference type="SUPFAM" id="SSF56672">
    <property type="entry name" value="DNA/RNA polymerases"/>
    <property type="match status" value="1"/>
</dbReference>
<dbReference type="Gene3D" id="3.90.1600.10">
    <property type="entry name" value="Palm domain of DNA polymerase"/>
    <property type="match status" value="2"/>
</dbReference>
<dbReference type="InterPro" id="IPR012337">
    <property type="entry name" value="RNaseH-like_sf"/>
</dbReference>
<name>A0AAW1M3Q9_SAPOF</name>
<keyword evidence="7" id="KW-0238">DNA-binding</keyword>
<evidence type="ECO:0000313" key="12">
    <source>
        <dbReference type="EMBL" id="KAK9741126.1"/>
    </source>
</evidence>
<dbReference type="PRINTS" id="PR00106">
    <property type="entry name" value="DNAPOLB"/>
</dbReference>
<evidence type="ECO:0000256" key="1">
    <source>
        <dbReference type="ARBA" id="ARBA00005755"/>
    </source>
</evidence>
<dbReference type="InterPro" id="IPR023211">
    <property type="entry name" value="DNA_pol_palm_dom_sf"/>
</dbReference>
<comment type="caution">
    <text evidence="12">The sequence shown here is derived from an EMBL/GenBank/DDBJ whole genome shotgun (WGS) entry which is preliminary data.</text>
</comment>
<dbReference type="Proteomes" id="UP001443914">
    <property type="component" value="Unassembled WGS sequence"/>
</dbReference>
<accession>A0AAW1M3Q9</accession>
<dbReference type="GO" id="GO:0000166">
    <property type="term" value="F:nucleotide binding"/>
    <property type="evidence" value="ECO:0007669"/>
    <property type="project" value="InterPro"/>
</dbReference>
<feature type="compositionally biased region" description="Basic and acidic residues" evidence="9">
    <location>
        <begin position="895"/>
        <end position="915"/>
    </location>
</feature>
<proteinExistence type="inferred from homology"/>
<evidence type="ECO:0000256" key="4">
    <source>
        <dbReference type="ARBA" id="ARBA00022695"/>
    </source>
</evidence>
<evidence type="ECO:0000256" key="2">
    <source>
        <dbReference type="ARBA" id="ARBA00012417"/>
    </source>
</evidence>
<evidence type="ECO:0000256" key="6">
    <source>
        <dbReference type="ARBA" id="ARBA00022932"/>
    </source>
</evidence>
<dbReference type="SMART" id="SM00486">
    <property type="entry name" value="POLBc"/>
    <property type="match status" value="1"/>
</dbReference>
<dbReference type="Gene3D" id="1.10.287.690">
    <property type="entry name" value="Helix hairpin bin"/>
    <property type="match status" value="1"/>
</dbReference>
<evidence type="ECO:0000259" key="11">
    <source>
        <dbReference type="Pfam" id="PF03175"/>
    </source>
</evidence>
<keyword evidence="10" id="KW-0472">Membrane</keyword>
<evidence type="ECO:0000256" key="3">
    <source>
        <dbReference type="ARBA" id="ARBA00022679"/>
    </source>
</evidence>
<dbReference type="InterPro" id="IPR043502">
    <property type="entry name" value="DNA/RNA_pol_sf"/>
</dbReference>
<dbReference type="GO" id="GO:0003887">
    <property type="term" value="F:DNA-directed DNA polymerase activity"/>
    <property type="evidence" value="ECO:0007669"/>
    <property type="project" value="UniProtKB-KW"/>
</dbReference>
<dbReference type="Gene3D" id="3.30.420.10">
    <property type="entry name" value="Ribonuclease H-like superfamily/Ribonuclease H"/>
    <property type="match status" value="1"/>
</dbReference>
<dbReference type="PANTHER" id="PTHR33568:SF3">
    <property type="entry name" value="DNA-DIRECTED DNA POLYMERASE"/>
    <property type="match status" value="1"/>
</dbReference>
<reference evidence="12" key="1">
    <citation type="submission" date="2024-03" db="EMBL/GenBank/DDBJ databases">
        <title>WGS assembly of Saponaria officinalis var. Norfolk2.</title>
        <authorList>
            <person name="Jenkins J."/>
            <person name="Shu S."/>
            <person name="Grimwood J."/>
            <person name="Barry K."/>
            <person name="Goodstein D."/>
            <person name="Schmutz J."/>
            <person name="Leebens-Mack J."/>
            <person name="Osbourn A."/>
        </authorList>
    </citation>
    <scope>NUCLEOTIDE SEQUENCE [LARGE SCALE GENOMIC DNA]</scope>
    <source>
        <strain evidence="12">JIC</strain>
    </source>
</reference>
<feature type="transmembrane region" description="Helical" evidence="10">
    <location>
        <begin position="976"/>
        <end position="995"/>
    </location>
</feature>
<evidence type="ECO:0000256" key="10">
    <source>
        <dbReference type="SAM" id="Phobius"/>
    </source>
</evidence>
<dbReference type="InterPro" id="IPR006172">
    <property type="entry name" value="DNA-dir_DNA_pol_B"/>
</dbReference>
<comment type="similarity">
    <text evidence="1">Belongs to the DNA polymerase type-B family.</text>
</comment>
<dbReference type="EMBL" id="JBDFQZ010000003">
    <property type="protein sequence ID" value="KAK9741126.1"/>
    <property type="molecule type" value="Genomic_DNA"/>
</dbReference>
<dbReference type="AlphaFoldDB" id="A0AAW1M3Q9"/>
<dbReference type="InterPro" id="IPR004868">
    <property type="entry name" value="DNA-dir_DNA_pol_B_mt/vir"/>
</dbReference>
<keyword evidence="5" id="KW-0235">DNA replication</keyword>
<feature type="domain" description="DNA-directed DNA polymerase family B mitochondria/virus" evidence="11">
    <location>
        <begin position="408"/>
        <end position="727"/>
    </location>
</feature>
<dbReference type="Pfam" id="PF03175">
    <property type="entry name" value="DNA_pol_B_2"/>
    <property type="match status" value="2"/>
</dbReference>
<sequence length="1001" mass="116208">MLKKHYFAMKGGHLRSGNHQLQRYSQKAEYTKKWKFKEICRLLNNLDSVTRESSMEVPYPKLLIPYLVFGSTIIVNEEQLLTLAAMDLLVRYVYPSVRGYAKANIIFIMNKENEDEIVKPLKKKSIPLTMENGTLIPKFDITNHVNSCIHQLAESYDGFTVIKIIIRVYFQDNIILPLPIISCKYRLRGIYKCLYSQNNHEIIDVNNLKPRSLRSTNRLYSAHIPSLNKSVKTSLSPFMVADIETILIDNVHFPYAIGVMMVFPGEKLLLENIYTYFSEDYSSVMFPNFIDRSVQILKDFINRIETITRRNRKYKVKIIYFHNFSRFDGVLILKHLLLHHSNYRIQPLIRNNMIYEIAVYSGKRLLFRFRDSLLLLPGSLNSLANNLCPELGSKGSISFDDVRPETLNSMKDSLIEYMKQDIILLGGILLKFQNLYFNAYQDDIVKKITTPSLALSLFRNKYYDDKKSSIHIPNMNEDRFIRRGYYGGHTDAYIPYGEDLYYYDVNSLYPFIMKECPMPGGVPVWYSDLENRNLDEMFGFIEAYIECPKSIKKPFLPYRERKNGTLIFPTGTFIGVYYSEELKFARSIGYTRIPLNGYLFEKMESPFIGYVNDLFESRSKAKKEGNNAISFVYKLLMNSLYGRFGINPESTITEICDQSRRNILFRMDDFINEIYIKEDLYMVTYLSNVVGGGGYTSYNPPKMAAVQISAAITASARIYMYPYISREDCYYTDTDSIVLGNPLPEEVVSSSVLGKLKLEDKIEKGYFLAPKCYHYTTDSSEEVLKYKGTAKKVITSKWFEEQYTDPTRTKTEEVTSFFRPDWKNIDIKKNVSTVTLRTLNNNKRVNLIENGVWVGSDPINIYDLQCLNKIGRDIIYNFKRKKTLLENENKKITLSTRKNEDDSQKNGKKDEDKVNTVKGKNKRWTMFPDSDSDKDEDKDKGNSDTMYPDSDSDSDTIASDTDPPDVDVDNKIHRTLVSACLYISFLYLYLISYMGRYTNCK</sequence>